<feature type="compositionally biased region" description="Pro residues" evidence="1">
    <location>
        <begin position="1095"/>
        <end position="1105"/>
    </location>
</feature>
<feature type="compositionally biased region" description="Polar residues" evidence="1">
    <location>
        <begin position="1690"/>
        <end position="1702"/>
    </location>
</feature>
<protein>
    <submittedName>
        <fullName evidence="2">Oidioi.mRNA.OKI2018_I69.XSR.g14827.t1.cds</fullName>
    </submittedName>
</protein>
<feature type="compositionally biased region" description="Basic and acidic residues" evidence="1">
    <location>
        <begin position="490"/>
        <end position="550"/>
    </location>
</feature>
<feature type="region of interest" description="Disordered" evidence="1">
    <location>
        <begin position="971"/>
        <end position="1025"/>
    </location>
</feature>
<feature type="compositionally biased region" description="Basic and acidic residues" evidence="1">
    <location>
        <begin position="420"/>
        <end position="471"/>
    </location>
</feature>
<evidence type="ECO:0000256" key="1">
    <source>
        <dbReference type="SAM" id="MobiDB-lite"/>
    </source>
</evidence>
<feature type="compositionally biased region" description="Basic and acidic residues" evidence="1">
    <location>
        <begin position="885"/>
        <end position="903"/>
    </location>
</feature>
<reference evidence="2 3" key="1">
    <citation type="submission" date="2021-04" db="EMBL/GenBank/DDBJ databases">
        <authorList>
            <person name="Bliznina A."/>
        </authorList>
    </citation>
    <scope>NUCLEOTIDE SEQUENCE [LARGE SCALE GENOMIC DNA]</scope>
</reference>
<feature type="compositionally biased region" description="Basic and acidic residues" evidence="1">
    <location>
        <begin position="156"/>
        <end position="184"/>
    </location>
</feature>
<keyword evidence="3" id="KW-1185">Reference proteome</keyword>
<feature type="compositionally biased region" description="Basic and acidic residues" evidence="1">
    <location>
        <begin position="280"/>
        <end position="302"/>
    </location>
</feature>
<feature type="compositionally biased region" description="Basic and acidic residues" evidence="1">
    <location>
        <begin position="225"/>
        <end position="260"/>
    </location>
</feature>
<feature type="compositionally biased region" description="Low complexity" evidence="1">
    <location>
        <begin position="28"/>
        <end position="45"/>
    </location>
</feature>
<feature type="compositionally biased region" description="Basic and acidic residues" evidence="1">
    <location>
        <begin position="388"/>
        <end position="398"/>
    </location>
</feature>
<feature type="compositionally biased region" description="Low complexity" evidence="1">
    <location>
        <begin position="1515"/>
        <end position="1527"/>
    </location>
</feature>
<name>A0ABN7SFY2_OIKDI</name>
<feature type="region of interest" description="Disordered" evidence="1">
    <location>
        <begin position="1474"/>
        <end position="1527"/>
    </location>
</feature>
<feature type="compositionally biased region" description="Basic and acidic residues" evidence="1">
    <location>
        <begin position="192"/>
        <end position="213"/>
    </location>
</feature>
<evidence type="ECO:0000313" key="2">
    <source>
        <dbReference type="EMBL" id="CAG5096882.1"/>
    </source>
</evidence>
<feature type="compositionally biased region" description="Basic and acidic residues" evidence="1">
    <location>
        <begin position="114"/>
        <end position="123"/>
    </location>
</feature>
<feature type="compositionally biased region" description="Basic and acidic residues" evidence="1">
    <location>
        <begin position="79"/>
        <end position="91"/>
    </location>
</feature>
<feature type="compositionally biased region" description="Polar residues" evidence="1">
    <location>
        <begin position="1006"/>
        <end position="1018"/>
    </location>
</feature>
<feature type="compositionally biased region" description="Basic and acidic residues" evidence="1">
    <location>
        <begin position="684"/>
        <end position="708"/>
    </location>
</feature>
<feature type="compositionally biased region" description="Basic and acidic residues" evidence="1">
    <location>
        <begin position="1703"/>
        <end position="1723"/>
    </location>
</feature>
<feature type="region of interest" description="Disordered" evidence="1">
    <location>
        <begin position="1090"/>
        <end position="1111"/>
    </location>
</feature>
<organism evidence="2 3">
    <name type="scientific">Oikopleura dioica</name>
    <name type="common">Tunicate</name>
    <dbReference type="NCBI Taxonomy" id="34765"/>
    <lineage>
        <taxon>Eukaryota</taxon>
        <taxon>Metazoa</taxon>
        <taxon>Chordata</taxon>
        <taxon>Tunicata</taxon>
        <taxon>Appendicularia</taxon>
        <taxon>Copelata</taxon>
        <taxon>Oikopleuridae</taxon>
        <taxon>Oikopleura</taxon>
    </lineage>
</organism>
<feature type="compositionally biased region" description="Basic and acidic residues" evidence="1">
    <location>
        <begin position="848"/>
        <end position="857"/>
    </location>
</feature>
<feature type="compositionally biased region" description="Basic and acidic residues" evidence="1">
    <location>
        <begin position="719"/>
        <end position="774"/>
    </location>
</feature>
<dbReference type="EMBL" id="OU015569">
    <property type="protein sequence ID" value="CAG5096882.1"/>
    <property type="molecule type" value="Genomic_DNA"/>
</dbReference>
<sequence length="1729" mass="196938">MSDRYASRNKGQYGYSGYSNRSYKDSSSRSGYGRPSPLGSSLSAPPRKKASVRPAPLPSLKSENADAVNILSSSGWGQKKSEDKATKRGDDAPIDGLLPWTRRRGVPGLNQPDKSAKQEDSKIKRPSNPAQAAMLPSYMKPPPGERESNQPVQQQDEVKEEAQPDSNERRPFRRRSPDQRERMSPSKRRQTRDRDSPQSSEKENVDFESEMNKPGENLQEINWAEDDKLDSTASWADDRPVKWDEKIDFSDEDQDKKKTEVAPVPSAGPSRAPLQPEADSTDRYDIRNEDDRYNARHDRGHNNYENGSRSNAYRPRYGSGRPIHRGFYDDHKRGIYESEIENRRDESRHGSKHSSRRDIFEREEPPRPAPVNPRRSRKGSDNVNNRRQTSESSDHNIDIENIELQETEPVQVSKKRIIKVKKEAKIRDFTNEEKGEDDQKDKVEEEFEKEEKSKQIRGWKKGDNPDEESAHFKPRSGNSSQKGQLPTADGSKHSRLEKNNAEKEQKSNANVWEKRQKEIAKRLDSKRDDSQDSKNKEVYIPSENDRKKTLGETNPNADRKKDDQRGSSRRDEHDRRRERDERGPNRREKRDNRREREPREGKEGKHPRERPDKNDGHHSRGERPEKGQRHREEKPESGPREKSKRGENARKSEKASRSESLKDGKSEQKIVKIEPAPAPTENVWAKRIETRQQAPKEDVHKEEPHIKEQGSLQAPKGIKNREELRDRDRDSRENRDGREHRDQREPKDRNDRHKERGDRRDRDRSDRDRIPSKDHHGRKGQKMSEDSSSSHKQRLHSNENPLQNFRERGNRKNAHQSNDNDHKPSRSDRRNERREEARKARPEKKSKKLDNSSKDGDASSVNESAKHSDRSVRLYSQDDDNVSQRPRERKEPRDRHDRPERDGQTAGRAKRGGATRATDRKNTRRDKKPRESSKYKSADFRTAYEFPKPSSDIKEVETQHVEAIRGGMSFRGLMAKKRAGSTAAMRGSRQSKSEDYSEEPDESETVETSNEQSMQNSSEVEDVEEITEKIENLEVEKVDEEIFKETINDRRTEVEFPDKDPNLGQQSLNFITPEEEEKNPATITVESPAVQAPAQPQPPQQPIHPGPRGLQPLQPAVINRQHFPHDPQELISNPKQEVLVAGQHESAKWKTVHNAWISAERNIPANVMPSATWQPSAQQPIWNGPDWSQNREGGSWKSPTKQENIGTATSQPEQAINQQQAVPQVIPTSSMAQPIASMQNSQMNFQANITRQQANPYSQGIENNLGSNFNGNLMANSTNTLAANYNQALISNPSNFTNYQQPMYQNQLQIAQASAQALQATSFFPHDTNALYNSPSTSSSFDLYQGTGRSEAMFPDPSSSLGNQIFNPNNFQDYTNVMGLQRPPSNTTMQNIFSQPMGPTGYRTSGFSGLINQQARQNGLPSFPQMQGFGKSTSPSPGLAKNIIPPNTGGFEQMHPNAFGQLSQVLQFRERNRPTSITPPHHQSRHKTKDFNFAKGGYPNQGFANGFEQKDSLKHPQQQQQPHQQQQFAGFDDKNQLNQHFLRQGMETGFKQPSFQNFNGQGFHQQHRPQGKRMMQQQQFGNPFEKKGVIGNEMLKQPIQKGVGNSHHLQGSNGQARASGKPSAAQTNPSKMGNMDNYKQTMAEERQKLLALTKNFGVDETGTRQNGHEGMQGAPKPNDQGSNGVPPAENEQNPETIVNLTSTDRKRLTLADTAPKRPGEVRRIITNPS</sequence>
<proteinExistence type="predicted"/>
<feature type="compositionally biased region" description="Basic and acidic residues" evidence="1">
    <location>
        <begin position="326"/>
        <end position="349"/>
    </location>
</feature>
<feature type="region of interest" description="Disordered" evidence="1">
    <location>
        <begin position="1601"/>
        <end position="1636"/>
    </location>
</feature>
<feature type="region of interest" description="Disordered" evidence="1">
    <location>
        <begin position="1"/>
        <end position="957"/>
    </location>
</feature>
<feature type="compositionally biased region" description="Polar residues" evidence="1">
    <location>
        <begin position="1607"/>
        <end position="1616"/>
    </location>
</feature>
<feature type="compositionally biased region" description="Basic and acidic residues" evidence="1">
    <location>
        <begin position="557"/>
        <end position="672"/>
    </location>
</feature>
<evidence type="ECO:0000313" key="3">
    <source>
        <dbReference type="Proteomes" id="UP001158576"/>
    </source>
</evidence>
<feature type="compositionally biased region" description="Acidic residues" evidence="1">
    <location>
        <begin position="996"/>
        <end position="1005"/>
    </location>
</feature>
<gene>
    <name evidence="2" type="ORF">OKIOD_LOCUS6385</name>
</gene>
<feature type="compositionally biased region" description="Basic and acidic residues" evidence="1">
    <location>
        <begin position="356"/>
        <end position="366"/>
    </location>
</feature>
<accession>A0ABN7SFY2</accession>
<feature type="compositionally biased region" description="Basic and acidic residues" evidence="1">
    <location>
        <begin position="928"/>
        <end position="939"/>
    </location>
</feature>
<feature type="region of interest" description="Disordered" evidence="1">
    <location>
        <begin position="1185"/>
        <end position="1217"/>
    </location>
</feature>
<feature type="compositionally biased region" description="Basic and acidic residues" evidence="1">
    <location>
        <begin position="818"/>
        <end position="840"/>
    </location>
</feature>
<dbReference type="Proteomes" id="UP001158576">
    <property type="component" value="Chromosome XSR"/>
</dbReference>
<feature type="region of interest" description="Disordered" evidence="1">
    <location>
        <begin position="1659"/>
        <end position="1729"/>
    </location>
</feature>